<evidence type="ECO:0000313" key="2">
    <source>
        <dbReference type="Proteomes" id="UP000886998"/>
    </source>
</evidence>
<proteinExistence type="predicted"/>
<comment type="caution">
    <text evidence="1">The sequence shown here is derived from an EMBL/GenBank/DDBJ whole genome shotgun (WGS) entry which is preliminary data.</text>
</comment>
<evidence type="ECO:0000313" key="1">
    <source>
        <dbReference type="EMBL" id="GFY49408.1"/>
    </source>
</evidence>
<name>A0A8X6X9P4_9ARAC</name>
<keyword evidence="2" id="KW-1185">Reference proteome</keyword>
<accession>A0A8X6X9P4</accession>
<dbReference type="AlphaFoldDB" id="A0A8X6X9P4"/>
<organism evidence="1 2">
    <name type="scientific">Trichonephila inaurata madagascariensis</name>
    <dbReference type="NCBI Taxonomy" id="2747483"/>
    <lineage>
        <taxon>Eukaryota</taxon>
        <taxon>Metazoa</taxon>
        <taxon>Ecdysozoa</taxon>
        <taxon>Arthropoda</taxon>
        <taxon>Chelicerata</taxon>
        <taxon>Arachnida</taxon>
        <taxon>Araneae</taxon>
        <taxon>Araneomorphae</taxon>
        <taxon>Entelegynae</taxon>
        <taxon>Araneoidea</taxon>
        <taxon>Nephilidae</taxon>
        <taxon>Trichonephila</taxon>
        <taxon>Trichonephila inaurata</taxon>
    </lineage>
</organism>
<dbReference type="EMBL" id="BMAV01006999">
    <property type="protein sequence ID" value="GFY49408.1"/>
    <property type="molecule type" value="Genomic_DNA"/>
</dbReference>
<sequence>MRSLISVQVSELPSLSANRFPNMRVLVPKGCPDGLLKRAASRDQSSRPPSDVPRATLCIEQMTAAGGLLSKDKLLCSYNFPEQW</sequence>
<protein>
    <submittedName>
        <fullName evidence="1">Uncharacterized protein</fullName>
    </submittedName>
</protein>
<gene>
    <name evidence="1" type="ORF">TNIN_417811</name>
</gene>
<dbReference type="Proteomes" id="UP000886998">
    <property type="component" value="Unassembled WGS sequence"/>
</dbReference>
<reference evidence="1" key="1">
    <citation type="submission" date="2020-08" db="EMBL/GenBank/DDBJ databases">
        <title>Multicomponent nature underlies the extraordinary mechanical properties of spider dragline silk.</title>
        <authorList>
            <person name="Kono N."/>
            <person name="Nakamura H."/>
            <person name="Mori M."/>
            <person name="Yoshida Y."/>
            <person name="Ohtoshi R."/>
            <person name="Malay A.D."/>
            <person name="Moran D.A.P."/>
            <person name="Tomita M."/>
            <person name="Numata K."/>
            <person name="Arakawa K."/>
        </authorList>
    </citation>
    <scope>NUCLEOTIDE SEQUENCE</scope>
</reference>